<name>A0A392VBD8_9FABA</name>
<evidence type="ECO:0000256" key="1">
    <source>
        <dbReference type="SAM" id="MobiDB-lite"/>
    </source>
</evidence>
<protein>
    <submittedName>
        <fullName evidence="2">Uncharacterized protein</fullName>
    </submittedName>
</protein>
<feature type="non-terminal residue" evidence="2">
    <location>
        <position position="54"/>
    </location>
</feature>
<feature type="compositionally biased region" description="Polar residues" evidence="1">
    <location>
        <begin position="31"/>
        <end position="46"/>
    </location>
</feature>
<dbReference type="EMBL" id="LXQA011093954">
    <property type="protein sequence ID" value="MCI84559.1"/>
    <property type="molecule type" value="Genomic_DNA"/>
</dbReference>
<feature type="region of interest" description="Disordered" evidence="1">
    <location>
        <begin position="1"/>
        <end position="54"/>
    </location>
</feature>
<dbReference type="AlphaFoldDB" id="A0A392VBD8"/>
<organism evidence="2 3">
    <name type="scientific">Trifolium medium</name>
    <dbReference type="NCBI Taxonomy" id="97028"/>
    <lineage>
        <taxon>Eukaryota</taxon>
        <taxon>Viridiplantae</taxon>
        <taxon>Streptophyta</taxon>
        <taxon>Embryophyta</taxon>
        <taxon>Tracheophyta</taxon>
        <taxon>Spermatophyta</taxon>
        <taxon>Magnoliopsida</taxon>
        <taxon>eudicotyledons</taxon>
        <taxon>Gunneridae</taxon>
        <taxon>Pentapetalae</taxon>
        <taxon>rosids</taxon>
        <taxon>fabids</taxon>
        <taxon>Fabales</taxon>
        <taxon>Fabaceae</taxon>
        <taxon>Papilionoideae</taxon>
        <taxon>50 kb inversion clade</taxon>
        <taxon>NPAAA clade</taxon>
        <taxon>Hologalegina</taxon>
        <taxon>IRL clade</taxon>
        <taxon>Trifolieae</taxon>
        <taxon>Trifolium</taxon>
    </lineage>
</organism>
<evidence type="ECO:0000313" key="3">
    <source>
        <dbReference type="Proteomes" id="UP000265520"/>
    </source>
</evidence>
<reference evidence="2 3" key="1">
    <citation type="journal article" date="2018" name="Front. Plant Sci.">
        <title>Red Clover (Trifolium pratense) and Zigzag Clover (T. medium) - A Picture of Genomic Similarities and Differences.</title>
        <authorList>
            <person name="Dluhosova J."/>
            <person name="Istvanek J."/>
            <person name="Nedelnik J."/>
            <person name="Repkova J."/>
        </authorList>
    </citation>
    <scope>NUCLEOTIDE SEQUENCE [LARGE SCALE GENOMIC DNA]</scope>
    <source>
        <strain evidence="3">cv. 10/8</strain>
        <tissue evidence="2">Leaf</tissue>
    </source>
</reference>
<keyword evidence="3" id="KW-1185">Reference proteome</keyword>
<accession>A0A392VBD8</accession>
<proteinExistence type="predicted"/>
<evidence type="ECO:0000313" key="2">
    <source>
        <dbReference type="EMBL" id="MCI84559.1"/>
    </source>
</evidence>
<comment type="caution">
    <text evidence="2">The sequence shown here is derived from an EMBL/GenBank/DDBJ whole genome shotgun (WGS) entry which is preliminary data.</text>
</comment>
<sequence>MLRASQTTPARRACHRRTGQHPCAPRRSTLRAAQNTGTYRHNSTRLAQRAHHQA</sequence>
<dbReference type="Proteomes" id="UP000265520">
    <property type="component" value="Unassembled WGS sequence"/>
</dbReference>